<evidence type="ECO:0000256" key="4">
    <source>
        <dbReference type="ARBA" id="ARBA00022679"/>
    </source>
</evidence>
<dbReference type="PANTHER" id="PTHR38686">
    <property type="entry name" value="APOLIPOPROTEIN N-ACYLTRANSFERASE"/>
    <property type="match status" value="1"/>
</dbReference>
<evidence type="ECO:0000256" key="2">
    <source>
        <dbReference type="ARBA" id="ARBA00010065"/>
    </source>
</evidence>
<feature type="transmembrane region" description="Helical" evidence="9">
    <location>
        <begin position="63"/>
        <end position="85"/>
    </location>
</feature>
<dbReference type="NCBIfam" id="TIGR00546">
    <property type="entry name" value="lnt"/>
    <property type="match status" value="1"/>
</dbReference>
<dbReference type="EC" id="2.3.1.269" evidence="9"/>
<dbReference type="HAMAP" id="MF_01148">
    <property type="entry name" value="Lnt"/>
    <property type="match status" value="1"/>
</dbReference>
<keyword evidence="7 9" id="KW-0472">Membrane</keyword>
<keyword evidence="5 9" id="KW-0812">Transmembrane</keyword>
<gene>
    <name evidence="9 11" type="primary">lnt</name>
    <name evidence="11" type="ORF">J0X12_03060</name>
</gene>
<keyword evidence="3 9" id="KW-1003">Cell membrane</keyword>
<feature type="domain" description="CN hydrolase" evidence="10">
    <location>
        <begin position="237"/>
        <end position="483"/>
    </location>
</feature>
<dbReference type="PANTHER" id="PTHR38686:SF1">
    <property type="entry name" value="APOLIPOPROTEIN N-ACYLTRANSFERASE"/>
    <property type="match status" value="1"/>
</dbReference>
<comment type="pathway">
    <text evidence="9">Protein modification; lipoprotein biosynthesis (N-acyl transfer).</text>
</comment>
<evidence type="ECO:0000256" key="5">
    <source>
        <dbReference type="ARBA" id="ARBA00022692"/>
    </source>
</evidence>
<dbReference type="PROSITE" id="PS50263">
    <property type="entry name" value="CN_HYDROLASE"/>
    <property type="match status" value="1"/>
</dbReference>
<sequence length="525" mass="57447">MTALNSWVSNLSGFKKYLLAFVLGTLIAAALPPLNLIFLLPVSFTGLLWILGTSTTRRQAFLAGWWFGWGQFIAGLYWIGVAFTVDAKTHALLMPLPVLVLPAILAIFSGCATLVTHMSKSHSLARIFIFSGAWMALEYVRGVIFTGFPWNVIGYSWSGILPVLQSTAFIGVYGLTLLTIFGSSLPSLFGEANTSRKTAAFPLATTAVIFAILYGVGIARIPSSATENFDDATLRIVQPNIPQSDKWKPDLLLEHLRKIVRLSLSEEGATPRYFIWPETAVPYYLTTTKQLQKELAQIIPPGGAIVTGAPRRDPVVQQYWNSLQVLGEAGDILDVYDKQHLVPYGEYMPLRSIMVATGLSKIIPALDQMSDFATPDSSAKKVIFVPGLPPARALICYEIVFPWEIASETAFSWILNITNDGWFGTTSGPYQHFAMTRTRAIEQGVAVVRAANTGISAIIDPYGRVPAELALNDTGYLDGGLPLPIPERTLYARHGEAIPIGLVFAFFAIGIVLHRRLRKNTGLPS</sequence>
<evidence type="ECO:0000259" key="10">
    <source>
        <dbReference type="PROSITE" id="PS50263"/>
    </source>
</evidence>
<reference evidence="11 12" key="1">
    <citation type="submission" date="2021-03" db="EMBL/GenBank/DDBJ databases">
        <title>Sneathiella sp. CAU 1612 isolated from Kang Won-do.</title>
        <authorList>
            <person name="Kim W."/>
        </authorList>
    </citation>
    <scope>NUCLEOTIDE SEQUENCE [LARGE SCALE GENOMIC DNA]</scope>
    <source>
        <strain evidence="11 12">CAU 1612</strain>
    </source>
</reference>
<dbReference type="EMBL" id="JAFLNC010000001">
    <property type="protein sequence ID" value="MBO0332577.1"/>
    <property type="molecule type" value="Genomic_DNA"/>
</dbReference>
<evidence type="ECO:0000256" key="3">
    <source>
        <dbReference type="ARBA" id="ARBA00022475"/>
    </source>
</evidence>
<dbReference type="Gene3D" id="3.60.110.10">
    <property type="entry name" value="Carbon-nitrogen hydrolase"/>
    <property type="match status" value="1"/>
</dbReference>
<feature type="transmembrane region" description="Helical" evidence="9">
    <location>
        <begin position="91"/>
        <end position="115"/>
    </location>
</feature>
<dbReference type="SUPFAM" id="SSF56317">
    <property type="entry name" value="Carbon-nitrogen hydrolase"/>
    <property type="match status" value="1"/>
</dbReference>
<evidence type="ECO:0000256" key="9">
    <source>
        <dbReference type="HAMAP-Rule" id="MF_01148"/>
    </source>
</evidence>
<proteinExistence type="inferred from homology"/>
<comment type="similarity">
    <text evidence="2 9">Belongs to the CN hydrolase family. Apolipoprotein N-acyltransferase subfamily.</text>
</comment>
<dbReference type="InterPro" id="IPR045378">
    <property type="entry name" value="LNT_N"/>
</dbReference>
<evidence type="ECO:0000256" key="8">
    <source>
        <dbReference type="ARBA" id="ARBA00023315"/>
    </source>
</evidence>
<keyword evidence="8 9" id="KW-0012">Acyltransferase</keyword>
<organism evidence="11 12">
    <name type="scientific">Sneathiella sedimenti</name>
    <dbReference type="NCBI Taxonomy" id="2816034"/>
    <lineage>
        <taxon>Bacteria</taxon>
        <taxon>Pseudomonadati</taxon>
        <taxon>Pseudomonadota</taxon>
        <taxon>Alphaproteobacteria</taxon>
        <taxon>Sneathiellales</taxon>
        <taxon>Sneathiellaceae</taxon>
        <taxon>Sneathiella</taxon>
    </lineage>
</organism>
<keyword evidence="12" id="KW-1185">Reference proteome</keyword>
<dbReference type="CDD" id="cd07571">
    <property type="entry name" value="ALP_N-acyl_transferase"/>
    <property type="match status" value="1"/>
</dbReference>
<evidence type="ECO:0000313" key="11">
    <source>
        <dbReference type="EMBL" id="MBO0332577.1"/>
    </source>
</evidence>
<protein>
    <recommendedName>
        <fullName evidence="9">Apolipoprotein N-acyltransferase</fullName>
        <shortName evidence="9">ALP N-acyltransferase</shortName>
        <ecNumber evidence="9">2.3.1.269</ecNumber>
    </recommendedName>
</protein>
<keyword evidence="6 9" id="KW-1133">Transmembrane helix</keyword>
<accession>A0ABS3F3R0</accession>
<feature type="transmembrane region" description="Helical" evidence="9">
    <location>
        <begin position="497"/>
        <end position="514"/>
    </location>
</feature>
<keyword evidence="4 9" id="KW-0808">Transferase</keyword>
<evidence type="ECO:0000256" key="1">
    <source>
        <dbReference type="ARBA" id="ARBA00004651"/>
    </source>
</evidence>
<dbReference type="Proteomes" id="UP000664761">
    <property type="component" value="Unassembled WGS sequence"/>
</dbReference>
<feature type="transmembrane region" description="Helical" evidence="9">
    <location>
        <begin position="168"/>
        <end position="189"/>
    </location>
</feature>
<comment type="catalytic activity">
    <reaction evidence="9">
        <text>N-terminal S-1,2-diacyl-sn-glyceryl-L-cysteinyl-[lipoprotein] + a glycerophospholipid = N-acyl-S-1,2-diacyl-sn-glyceryl-L-cysteinyl-[lipoprotein] + a 2-acyl-sn-glycero-3-phospholipid + H(+)</text>
        <dbReference type="Rhea" id="RHEA:48228"/>
        <dbReference type="Rhea" id="RHEA-COMP:14681"/>
        <dbReference type="Rhea" id="RHEA-COMP:14684"/>
        <dbReference type="ChEBI" id="CHEBI:15378"/>
        <dbReference type="ChEBI" id="CHEBI:136912"/>
        <dbReference type="ChEBI" id="CHEBI:140656"/>
        <dbReference type="ChEBI" id="CHEBI:140657"/>
        <dbReference type="ChEBI" id="CHEBI:140660"/>
        <dbReference type="EC" id="2.3.1.269"/>
    </reaction>
</comment>
<evidence type="ECO:0000256" key="6">
    <source>
        <dbReference type="ARBA" id="ARBA00022989"/>
    </source>
</evidence>
<evidence type="ECO:0000313" key="12">
    <source>
        <dbReference type="Proteomes" id="UP000664761"/>
    </source>
</evidence>
<comment type="subcellular location">
    <subcellularLocation>
        <location evidence="1 9">Cell membrane</location>
        <topology evidence="1 9">Multi-pass membrane protein</topology>
    </subcellularLocation>
</comment>
<dbReference type="InterPro" id="IPR036526">
    <property type="entry name" value="C-N_Hydrolase_sf"/>
</dbReference>
<feature type="transmembrane region" description="Helical" evidence="9">
    <location>
        <begin position="20"/>
        <end position="51"/>
    </location>
</feature>
<dbReference type="Pfam" id="PF00795">
    <property type="entry name" value="CN_hydrolase"/>
    <property type="match status" value="1"/>
</dbReference>
<dbReference type="InterPro" id="IPR004563">
    <property type="entry name" value="Apolipo_AcylTrfase"/>
</dbReference>
<evidence type="ECO:0000256" key="7">
    <source>
        <dbReference type="ARBA" id="ARBA00023136"/>
    </source>
</evidence>
<feature type="transmembrane region" description="Helical" evidence="9">
    <location>
        <begin position="201"/>
        <end position="219"/>
    </location>
</feature>
<name>A0ABS3F3R0_9PROT</name>
<dbReference type="RefSeq" id="WP_207042108.1">
    <property type="nucleotide sequence ID" value="NZ_JAFLNC010000001.1"/>
</dbReference>
<comment type="caution">
    <text evidence="11">The sequence shown here is derived from an EMBL/GenBank/DDBJ whole genome shotgun (WGS) entry which is preliminary data.</text>
</comment>
<feature type="transmembrane region" description="Helical" evidence="9">
    <location>
        <begin position="127"/>
        <end position="148"/>
    </location>
</feature>
<dbReference type="InterPro" id="IPR003010">
    <property type="entry name" value="C-N_Hydrolase"/>
</dbReference>
<comment type="function">
    <text evidence="9">Catalyzes the phospholipid dependent N-acylation of the N-terminal cysteine of apolipoprotein, the last step in lipoprotein maturation.</text>
</comment>
<dbReference type="Pfam" id="PF20154">
    <property type="entry name" value="LNT_N"/>
    <property type="match status" value="1"/>
</dbReference>